<feature type="region of interest" description="Disordered" evidence="1">
    <location>
        <begin position="29"/>
        <end position="93"/>
    </location>
</feature>
<gene>
    <name evidence="2" type="ORF">Cvel_1165</name>
</gene>
<dbReference type="AlphaFoldDB" id="A0A0G4HLP2"/>
<dbReference type="VEuPathDB" id="CryptoDB:Cvel_1165"/>
<reference evidence="2" key="1">
    <citation type="submission" date="2014-11" db="EMBL/GenBank/DDBJ databases">
        <authorList>
            <person name="Otto D Thomas"/>
            <person name="Naeem Raeece"/>
        </authorList>
    </citation>
    <scope>NUCLEOTIDE SEQUENCE</scope>
</reference>
<accession>A0A0G4HLP2</accession>
<dbReference type="EMBL" id="CDMZ01003136">
    <property type="protein sequence ID" value="CEM45250.1"/>
    <property type="molecule type" value="Genomic_DNA"/>
</dbReference>
<sequence>MIAGFSAAFTVNVILAGYCYIAYLEVLEEQPEGRTEGTRPSPSLRVAAGTSRIDAGRGAGLSQAEAAGEGGGRDQRSPSPDGAAGDPDKSKRE</sequence>
<organism evidence="2">
    <name type="scientific">Chromera velia CCMP2878</name>
    <dbReference type="NCBI Taxonomy" id="1169474"/>
    <lineage>
        <taxon>Eukaryota</taxon>
        <taxon>Sar</taxon>
        <taxon>Alveolata</taxon>
        <taxon>Colpodellida</taxon>
        <taxon>Chromeraceae</taxon>
        <taxon>Chromera</taxon>
    </lineage>
</organism>
<name>A0A0G4HLP2_9ALVE</name>
<proteinExistence type="predicted"/>
<protein>
    <submittedName>
        <fullName evidence="2">Uncharacterized protein</fullName>
    </submittedName>
</protein>
<evidence type="ECO:0000256" key="1">
    <source>
        <dbReference type="SAM" id="MobiDB-lite"/>
    </source>
</evidence>
<evidence type="ECO:0000313" key="2">
    <source>
        <dbReference type="EMBL" id="CEM45250.1"/>
    </source>
</evidence>